<dbReference type="InterPro" id="IPR039532">
    <property type="entry name" value="TetR_C_Firmicutes"/>
</dbReference>
<dbReference type="InterPro" id="IPR050624">
    <property type="entry name" value="HTH-type_Tx_Regulator"/>
</dbReference>
<feature type="domain" description="HTH tetR-type" evidence="3">
    <location>
        <begin position="2"/>
        <end position="62"/>
    </location>
</feature>
<reference evidence="4 5" key="1">
    <citation type="submission" date="2019-01" db="EMBL/GenBank/DDBJ databases">
        <title>Vagococcus silagei sp. nov. isolated from brewer's grain.</title>
        <authorList>
            <person name="Guu J.-R."/>
        </authorList>
    </citation>
    <scope>NUCLEOTIDE SEQUENCE [LARGE SCALE GENOMIC DNA]</scope>
    <source>
        <strain evidence="4 5">2B-2</strain>
    </source>
</reference>
<gene>
    <name evidence="4" type="ORF">ESZ54_04785</name>
</gene>
<evidence type="ECO:0000256" key="2">
    <source>
        <dbReference type="PROSITE-ProRule" id="PRU00335"/>
    </source>
</evidence>
<dbReference type="RefSeq" id="WP_136136550.1">
    <property type="nucleotide sequence ID" value="NZ_SDGV01000011.1"/>
</dbReference>
<dbReference type="InterPro" id="IPR001647">
    <property type="entry name" value="HTH_TetR"/>
</dbReference>
<name>A0A4S3B4V8_9ENTE</name>
<keyword evidence="1 2" id="KW-0238">DNA-binding</keyword>
<dbReference type="OrthoDB" id="9810250at2"/>
<evidence type="ECO:0000313" key="4">
    <source>
        <dbReference type="EMBL" id="THB61538.1"/>
    </source>
</evidence>
<dbReference type="Pfam" id="PF00440">
    <property type="entry name" value="TetR_N"/>
    <property type="match status" value="1"/>
</dbReference>
<dbReference type="InterPro" id="IPR009057">
    <property type="entry name" value="Homeodomain-like_sf"/>
</dbReference>
<dbReference type="Proteomes" id="UP000310506">
    <property type="component" value="Unassembled WGS sequence"/>
</dbReference>
<dbReference type="GO" id="GO:0003677">
    <property type="term" value="F:DNA binding"/>
    <property type="evidence" value="ECO:0007669"/>
    <property type="project" value="UniProtKB-UniRule"/>
</dbReference>
<accession>A0A4S3B4V8</accession>
<feature type="DNA-binding region" description="H-T-H motif" evidence="2">
    <location>
        <begin position="25"/>
        <end position="44"/>
    </location>
</feature>
<evidence type="ECO:0000256" key="1">
    <source>
        <dbReference type="ARBA" id="ARBA00023125"/>
    </source>
</evidence>
<dbReference type="Pfam" id="PF14278">
    <property type="entry name" value="TetR_C_8"/>
    <property type="match status" value="1"/>
</dbReference>
<dbReference type="AlphaFoldDB" id="A0A4S3B4V8"/>
<dbReference type="PROSITE" id="PS50977">
    <property type="entry name" value="HTH_TETR_2"/>
    <property type="match status" value="1"/>
</dbReference>
<proteinExistence type="predicted"/>
<sequence length="181" mass="21467">MNITKKALSQALKELMNHMEYDKITISDVTSQAGVSRNTFYYHFQDINHLLEWTYDVEIVNELAGYENLETWRDGLLSVFTYTETNRKFCLNTFHSLSRDRLEKFLYRITYDMMISIMNKKYSLTLLPQELKLDIADFYGRAIVAQMIHWLETRLEEPKDELIARVERVTTGVIDLIVKKH</sequence>
<evidence type="ECO:0000259" key="3">
    <source>
        <dbReference type="PROSITE" id="PS50977"/>
    </source>
</evidence>
<keyword evidence="5" id="KW-1185">Reference proteome</keyword>
<dbReference type="EMBL" id="SDGV01000011">
    <property type="protein sequence ID" value="THB61538.1"/>
    <property type="molecule type" value="Genomic_DNA"/>
</dbReference>
<dbReference type="PANTHER" id="PTHR43479">
    <property type="entry name" value="ACREF/ENVCD OPERON REPRESSOR-RELATED"/>
    <property type="match status" value="1"/>
</dbReference>
<comment type="caution">
    <text evidence="4">The sequence shown here is derived from an EMBL/GenBank/DDBJ whole genome shotgun (WGS) entry which is preliminary data.</text>
</comment>
<dbReference type="PANTHER" id="PTHR43479:SF7">
    <property type="entry name" value="TETR-FAMILY TRANSCRIPTIONAL REGULATOR"/>
    <property type="match status" value="1"/>
</dbReference>
<dbReference type="SUPFAM" id="SSF46689">
    <property type="entry name" value="Homeodomain-like"/>
    <property type="match status" value="1"/>
</dbReference>
<dbReference type="Gene3D" id="1.10.357.10">
    <property type="entry name" value="Tetracycline Repressor, domain 2"/>
    <property type="match status" value="1"/>
</dbReference>
<evidence type="ECO:0000313" key="5">
    <source>
        <dbReference type="Proteomes" id="UP000310506"/>
    </source>
</evidence>
<organism evidence="4 5">
    <name type="scientific">Vagococcus silagei</name>
    <dbReference type="NCBI Taxonomy" id="2508885"/>
    <lineage>
        <taxon>Bacteria</taxon>
        <taxon>Bacillati</taxon>
        <taxon>Bacillota</taxon>
        <taxon>Bacilli</taxon>
        <taxon>Lactobacillales</taxon>
        <taxon>Enterococcaceae</taxon>
        <taxon>Vagococcus</taxon>
    </lineage>
</organism>
<protein>
    <submittedName>
        <fullName evidence="4">TetR family transcriptional regulator</fullName>
    </submittedName>
</protein>